<evidence type="ECO:0000313" key="2">
    <source>
        <dbReference type="EMBL" id="PEN07102.1"/>
    </source>
</evidence>
<organism evidence="2 3">
    <name type="scientific">Longimonas halophila</name>
    <dbReference type="NCBI Taxonomy" id="1469170"/>
    <lineage>
        <taxon>Bacteria</taxon>
        <taxon>Pseudomonadati</taxon>
        <taxon>Rhodothermota</taxon>
        <taxon>Rhodothermia</taxon>
        <taxon>Rhodothermales</taxon>
        <taxon>Salisaetaceae</taxon>
        <taxon>Longimonas</taxon>
    </lineage>
</organism>
<protein>
    <recommendedName>
        <fullName evidence="1">DUF5615 domain-containing protein</fullName>
    </recommendedName>
</protein>
<evidence type="ECO:0000313" key="3">
    <source>
        <dbReference type="Proteomes" id="UP000221024"/>
    </source>
</evidence>
<dbReference type="RefSeq" id="WP_098062131.1">
    <property type="nucleotide sequence ID" value="NZ_PDEP01000006.1"/>
</dbReference>
<proteinExistence type="predicted"/>
<dbReference type="Proteomes" id="UP000221024">
    <property type="component" value="Unassembled WGS sequence"/>
</dbReference>
<accession>A0A2H3P123</accession>
<keyword evidence="3" id="KW-1185">Reference proteome</keyword>
<name>A0A2H3P123_9BACT</name>
<dbReference type="EMBL" id="PDEP01000006">
    <property type="protein sequence ID" value="PEN07102.1"/>
    <property type="molecule type" value="Genomic_DNA"/>
</dbReference>
<dbReference type="InterPro" id="IPR041049">
    <property type="entry name" value="DUF5615"/>
</dbReference>
<evidence type="ECO:0000259" key="1">
    <source>
        <dbReference type="Pfam" id="PF18480"/>
    </source>
</evidence>
<sequence>MRFLVDECTGPAVAEWLCSQGHDAFSVFDELPGISDEEVIRRAYDERRILITNDKDFGEKVYRQRYPHHGVVLLRLDNERSVNKISVLRNLLSEYADRLHDRFVVVTEEQVRFSRPRQK</sequence>
<gene>
    <name evidence="2" type="ORF">CRI93_08180</name>
</gene>
<dbReference type="AlphaFoldDB" id="A0A2H3P123"/>
<reference evidence="2 3" key="1">
    <citation type="submission" date="2017-10" db="EMBL/GenBank/DDBJ databases">
        <title>Draft genome of Longimonas halophila.</title>
        <authorList>
            <person name="Goh K.M."/>
            <person name="Shamsir M.S."/>
            <person name="Lim S.W."/>
        </authorList>
    </citation>
    <scope>NUCLEOTIDE SEQUENCE [LARGE SCALE GENOMIC DNA]</scope>
    <source>
        <strain evidence="2 3">KCTC 42399</strain>
    </source>
</reference>
<dbReference type="OrthoDB" id="9806751at2"/>
<comment type="caution">
    <text evidence="2">The sequence shown here is derived from an EMBL/GenBank/DDBJ whole genome shotgun (WGS) entry which is preliminary data.</text>
</comment>
<feature type="domain" description="DUF5615" evidence="1">
    <location>
        <begin position="1"/>
        <end position="108"/>
    </location>
</feature>
<dbReference type="Pfam" id="PF18480">
    <property type="entry name" value="DUF5615"/>
    <property type="match status" value="1"/>
</dbReference>